<keyword evidence="3" id="KW-1185">Reference proteome</keyword>
<accession>A0ABS4FBS7</accession>
<sequence>MSEMIINTATTARQVLVQQVQAIPEELFDIQPAGFNNTVRWNVGHMMYWMDKYSALIFNSPPVIPDSYETLFNSGTKPSDWTFDPPSKEAMVEMLTAQLSRLSELTPEMLGEKLSTPFAMGPFQFNTSGELLNFILIHESFHLGVISSQLKVLALS</sequence>
<comment type="caution">
    <text evidence="2">The sequence shown here is derived from an EMBL/GenBank/DDBJ whole genome shotgun (WGS) entry which is preliminary data.</text>
</comment>
<dbReference type="GeneID" id="95404776"/>
<dbReference type="Gene3D" id="1.20.120.450">
    <property type="entry name" value="dinb family like domain"/>
    <property type="match status" value="1"/>
</dbReference>
<evidence type="ECO:0000313" key="2">
    <source>
        <dbReference type="EMBL" id="MBP1893699.1"/>
    </source>
</evidence>
<dbReference type="InterPro" id="IPR034660">
    <property type="entry name" value="DinB/YfiT-like"/>
</dbReference>
<dbReference type="EMBL" id="JAGGKI010000006">
    <property type="protein sequence ID" value="MBP1893699.1"/>
    <property type="molecule type" value="Genomic_DNA"/>
</dbReference>
<dbReference type="RefSeq" id="WP_007128197.1">
    <property type="nucleotide sequence ID" value="NZ_BOSA01000009.1"/>
</dbReference>
<evidence type="ECO:0000259" key="1">
    <source>
        <dbReference type="Pfam" id="PF12867"/>
    </source>
</evidence>
<dbReference type="Proteomes" id="UP000706926">
    <property type="component" value="Unassembled WGS sequence"/>
</dbReference>
<reference evidence="2 3" key="1">
    <citation type="submission" date="2021-03" db="EMBL/GenBank/DDBJ databases">
        <title>Genomic Encyclopedia of Type Strains, Phase IV (KMG-IV): sequencing the most valuable type-strain genomes for metagenomic binning, comparative biology and taxonomic classification.</title>
        <authorList>
            <person name="Goeker M."/>
        </authorList>
    </citation>
    <scope>NUCLEOTIDE SEQUENCE [LARGE SCALE GENOMIC DNA]</scope>
    <source>
        <strain evidence="2 3">DSM 15596</strain>
    </source>
</reference>
<evidence type="ECO:0000313" key="3">
    <source>
        <dbReference type="Proteomes" id="UP000706926"/>
    </source>
</evidence>
<feature type="domain" description="DinB-like" evidence="1">
    <location>
        <begin position="10"/>
        <end position="146"/>
    </location>
</feature>
<gene>
    <name evidence="2" type="ORF">J2Z18_002802</name>
</gene>
<organism evidence="2 3">
    <name type="scientific">Paenibacillus lactis</name>
    <dbReference type="NCBI Taxonomy" id="228574"/>
    <lineage>
        <taxon>Bacteria</taxon>
        <taxon>Bacillati</taxon>
        <taxon>Bacillota</taxon>
        <taxon>Bacilli</taxon>
        <taxon>Bacillales</taxon>
        <taxon>Paenibacillaceae</taxon>
        <taxon>Paenibacillus</taxon>
    </lineage>
</organism>
<dbReference type="Pfam" id="PF12867">
    <property type="entry name" value="DinB_2"/>
    <property type="match status" value="1"/>
</dbReference>
<protein>
    <submittedName>
        <fullName evidence="2">Damage-inducible protein DinB</fullName>
    </submittedName>
</protein>
<dbReference type="InterPro" id="IPR024775">
    <property type="entry name" value="DinB-like"/>
</dbReference>
<proteinExistence type="predicted"/>
<dbReference type="SUPFAM" id="SSF109854">
    <property type="entry name" value="DinB/YfiT-like putative metalloenzymes"/>
    <property type="match status" value="1"/>
</dbReference>
<name>A0ABS4FBS7_9BACL</name>